<dbReference type="EMBL" id="JAWMWH010000001">
    <property type="protein sequence ID" value="MEJ6399610.1"/>
    <property type="molecule type" value="Genomic_DNA"/>
</dbReference>
<comment type="caution">
    <text evidence="6">The sequence shown here is derived from an EMBL/GenBank/DDBJ whole genome shotgun (WGS) entry which is preliminary data.</text>
</comment>
<sequence length="438" mass="47058">MKNSNKNGIGPFAAFATVMGTVIGGGVFFKTASVVSSTYSFGLTILVWIVSGILTICAGLTVSELAAALPESGGPVKFLEMGYGKLTGFLFGWAQSLVYTPGNIAGLCLVFGAQFVNLFHMSSSASLMIAIICGLTVLIVNLLGSQFAGRVQSVALIVKLIPILIIAIIGLFIPGQVHVQLWPFTPINHANPWSAFGQGLLATMFAYDGWIGISNIAGELKNPKKDLPKAIIIGLSLITVIYTLINFVFLKNMPINEIAGNQNTAAQVATELFGAYGGKLVTIGILVSVYGAINGYLFTGIQIPRVLGAENMVPFSQHFAKITKNGAPYVAAIFQFIVALIMMFTGSFDILTDMSMFIVWSFFCLLFVEVIMLRKKRPDLNRPYKVPGYPVIPIIALIGALFVLVITIFTQTGLVIAGVILTLIGIPVYYLHQRNIAK</sequence>
<comment type="subcellular location">
    <subcellularLocation>
        <location evidence="1">Membrane</location>
        <topology evidence="1">Multi-pass membrane protein</topology>
    </subcellularLocation>
</comment>
<proteinExistence type="predicted"/>
<protein>
    <submittedName>
        <fullName evidence="6">Amino acid permease</fullName>
    </submittedName>
</protein>
<feature type="transmembrane region" description="Helical" evidence="5">
    <location>
        <begin position="280"/>
        <end position="298"/>
    </location>
</feature>
<feature type="transmembrane region" description="Helical" evidence="5">
    <location>
        <begin position="329"/>
        <end position="348"/>
    </location>
</feature>
<name>A0ABU8SJ66_9LACO</name>
<feature type="transmembrane region" description="Helical" evidence="5">
    <location>
        <begin position="195"/>
        <end position="218"/>
    </location>
</feature>
<dbReference type="InterPro" id="IPR050598">
    <property type="entry name" value="AminoAcid_Transporter"/>
</dbReference>
<feature type="transmembrane region" description="Helical" evidence="5">
    <location>
        <begin position="90"/>
        <end position="113"/>
    </location>
</feature>
<evidence type="ECO:0000256" key="1">
    <source>
        <dbReference type="ARBA" id="ARBA00004141"/>
    </source>
</evidence>
<feature type="transmembrane region" description="Helical" evidence="5">
    <location>
        <begin position="12"/>
        <end position="29"/>
    </location>
</feature>
<evidence type="ECO:0000256" key="4">
    <source>
        <dbReference type="ARBA" id="ARBA00023136"/>
    </source>
</evidence>
<dbReference type="PANTHER" id="PTHR11785:SF512">
    <property type="entry name" value="SOBREMESA, ISOFORM B"/>
    <property type="match status" value="1"/>
</dbReference>
<gene>
    <name evidence="6" type="ORF">R4146_00175</name>
</gene>
<feature type="transmembrane region" description="Helical" evidence="5">
    <location>
        <begin position="156"/>
        <end position="175"/>
    </location>
</feature>
<dbReference type="Pfam" id="PF13520">
    <property type="entry name" value="AA_permease_2"/>
    <property type="match status" value="1"/>
</dbReference>
<evidence type="ECO:0000256" key="2">
    <source>
        <dbReference type="ARBA" id="ARBA00022692"/>
    </source>
</evidence>
<organism evidence="6 7">
    <name type="scientific">Nicoliella lavandulae</name>
    <dbReference type="NCBI Taxonomy" id="3082954"/>
    <lineage>
        <taxon>Bacteria</taxon>
        <taxon>Bacillati</taxon>
        <taxon>Bacillota</taxon>
        <taxon>Bacilli</taxon>
        <taxon>Lactobacillales</taxon>
        <taxon>Lactobacillaceae</taxon>
        <taxon>Nicoliella</taxon>
    </lineage>
</organism>
<feature type="transmembrane region" description="Helical" evidence="5">
    <location>
        <begin position="414"/>
        <end position="432"/>
    </location>
</feature>
<dbReference type="InterPro" id="IPR002293">
    <property type="entry name" value="AA/rel_permease1"/>
</dbReference>
<dbReference type="RefSeq" id="WP_339959461.1">
    <property type="nucleotide sequence ID" value="NZ_JAWMWH010000001.1"/>
</dbReference>
<keyword evidence="7" id="KW-1185">Reference proteome</keyword>
<dbReference type="Gene3D" id="1.20.1740.10">
    <property type="entry name" value="Amino acid/polyamine transporter I"/>
    <property type="match status" value="1"/>
</dbReference>
<feature type="transmembrane region" description="Helical" evidence="5">
    <location>
        <begin position="230"/>
        <end position="250"/>
    </location>
</feature>
<feature type="transmembrane region" description="Helical" evidence="5">
    <location>
        <begin position="354"/>
        <end position="374"/>
    </location>
</feature>
<dbReference type="Proteomes" id="UP001370590">
    <property type="component" value="Unassembled WGS sequence"/>
</dbReference>
<dbReference type="PIRSF" id="PIRSF006060">
    <property type="entry name" value="AA_transporter"/>
    <property type="match status" value="1"/>
</dbReference>
<keyword evidence="2 5" id="KW-0812">Transmembrane</keyword>
<accession>A0ABU8SJ66</accession>
<feature type="transmembrane region" description="Helical" evidence="5">
    <location>
        <begin position="386"/>
        <end position="408"/>
    </location>
</feature>
<feature type="transmembrane region" description="Helical" evidence="5">
    <location>
        <begin position="41"/>
        <end position="69"/>
    </location>
</feature>
<feature type="transmembrane region" description="Helical" evidence="5">
    <location>
        <begin position="125"/>
        <end position="144"/>
    </location>
</feature>
<evidence type="ECO:0000313" key="7">
    <source>
        <dbReference type="Proteomes" id="UP001370590"/>
    </source>
</evidence>
<keyword evidence="3 5" id="KW-1133">Transmembrane helix</keyword>
<keyword evidence="4 5" id="KW-0472">Membrane</keyword>
<evidence type="ECO:0000256" key="3">
    <source>
        <dbReference type="ARBA" id="ARBA00022989"/>
    </source>
</evidence>
<evidence type="ECO:0000313" key="6">
    <source>
        <dbReference type="EMBL" id="MEJ6399610.1"/>
    </source>
</evidence>
<evidence type="ECO:0000256" key="5">
    <source>
        <dbReference type="SAM" id="Phobius"/>
    </source>
</evidence>
<reference evidence="6 7" key="1">
    <citation type="submission" date="2023-10" db="EMBL/GenBank/DDBJ databases">
        <title>Nicoliella lavandulae sp. nov. isolated from Lavandula angustifolia flowers.</title>
        <authorList>
            <person name="Alcantara C."/>
            <person name="Zuniga M."/>
            <person name="Landete J.M."/>
            <person name="Monedero V."/>
        </authorList>
    </citation>
    <scope>NUCLEOTIDE SEQUENCE [LARGE SCALE GENOMIC DNA]</scope>
    <source>
        <strain evidence="6 7">Es01</strain>
    </source>
</reference>
<dbReference type="PANTHER" id="PTHR11785">
    <property type="entry name" value="AMINO ACID TRANSPORTER"/>
    <property type="match status" value="1"/>
</dbReference>